<gene>
    <name evidence="4" type="ORF">SAMN02745857_01014</name>
</gene>
<dbReference type="SUPFAM" id="SSF51735">
    <property type="entry name" value="NAD(P)-binding Rossmann-fold domains"/>
    <property type="match status" value="1"/>
</dbReference>
<evidence type="ECO:0000313" key="5">
    <source>
        <dbReference type="Proteomes" id="UP000192761"/>
    </source>
</evidence>
<reference evidence="4 5" key="1">
    <citation type="submission" date="2017-04" db="EMBL/GenBank/DDBJ databases">
        <authorList>
            <person name="Afonso C.L."/>
            <person name="Miller P.J."/>
            <person name="Scott M.A."/>
            <person name="Spackman E."/>
            <person name="Goraichik I."/>
            <person name="Dimitrov K.M."/>
            <person name="Suarez D.L."/>
            <person name="Swayne D.E."/>
        </authorList>
    </citation>
    <scope>NUCLEOTIDE SEQUENCE [LARGE SCALE GENOMIC DNA]</scope>
    <source>
        <strain evidence="4 5">DSM 23236</strain>
    </source>
</reference>
<dbReference type="GO" id="GO:0016491">
    <property type="term" value="F:oxidoreductase activity"/>
    <property type="evidence" value="ECO:0007669"/>
    <property type="project" value="UniProtKB-KW"/>
</dbReference>
<dbReference type="OrthoDB" id="8565814at2"/>
<evidence type="ECO:0000256" key="1">
    <source>
        <dbReference type="ARBA" id="ARBA00023002"/>
    </source>
</evidence>
<dbReference type="Proteomes" id="UP000192761">
    <property type="component" value="Unassembled WGS sequence"/>
</dbReference>
<organism evidence="4 5">
    <name type="scientific">Andreprevotia lacus DSM 23236</name>
    <dbReference type="NCBI Taxonomy" id="1121001"/>
    <lineage>
        <taxon>Bacteria</taxon>
        <taxon>Pseudomonadati</taxon>
        <taxon>Pseudomonadota</taxon>
        <taxon>Betaproteobacteria</taxon>
        <taxon>Neisseriales</taxon>
        <taxon>Chitinibacteraceae</taxon>
        <taxon>Andreprevotia</taxon>
    </lineage>
</organism>
<feature type="domain" description="Gfo/Idh/MocA-like oxidoreductase N-terminal" evidence="2">
    <location>
        <begin position="9"/>
        <end position="130"/>
    </location>
</feature>
<dbReference type="STRING" id="1121001.SAMN02745857_01014"/>
<dbReference type="Pfam" id="PF01408">
    <property type="entry name" value="GFO_IDH_MocA"/>
    <property type="match status" value="1"/>
</dbReference>
<evidence type="ECO:0000259" key="3">
    <source>
        <dbReference type="Pfam" id="PF22725"/>
    </source>
</evidence>
<dbReference type="RefSeq" id="WP_084089521.1">
    <property type="nucleotide sequence ID" value="NZ_FWXD01000004.1"/>
</dbReference>
<dbReference type="Gene3D" id="3.30.360.10">
    <property type="entry name" value="Dihydrodipicolinate Reductase, domain 2"/>
    <property type="match status" value="1"/>
</dbReference>
<dbReference type="InterPro" id="IPR055170">
    <property type="entry name" value="GFO_IDH_MocA-like_dom"/>
</dbReference>
<dbReference type="PANTHER" id="PTHR43818:SF11">
    <property type="entry name" value="BCDNA.GH03377"/>
    <property type="match status" value="1"/>
</dbReference>
<keyword evidence="1" id="KW-0560">Oxidoreductase</keyword>
<dbReference type="Gene3D" id="3.40.50.720">
    <property type="entry name" value="NAD(P)-binding Rossmann-like Domain"/>
    <property type="match status" value="1"/>
</dbReference>
<evidence type="ECO:0000313" key="4">
    <source>
        <dbReference type="EMBL" id="SMC20575.1"/>
    </source>
</evidence>
<dbReference type="EMBL" id="FWXD01000004">
    <property type="protein sequence ID" value="SMC20575.1"/>
    <property type="molecule type" value="Genomic_DNA"/>
</dbReference>
<dbReference type="Pfam" id="PF22725">
    <property type="entry name" value="GFO_IDH_MocA_C3"/>
    <property type="match status" value="1"/>
</dbReference>
<dbReference type="AlphaFoldDB" id="A0A1W1X994"/>
<dbReference type="PANTHER" id="PTHR43818">
    <property type="entry name" value="BCDNA.GH03377"/>
    <property type="match status" value="1"/>
</dbReference>
<keyword evidence="5" id="KW-1185">Reference proteome</keyword>
<protein>
    <submittedName>
        <fullName evidence="4">Predicted dehydrogenase</fullName>
    </submittedName>
</protein>
<name>A0A1W1X994_9NEIS</name>
<dbReference type="GO" id="GO:0000166">
    <property type="term" value="F:nucleotide binding"/>
    <property type="evidence" value="ECO:0007669"/>
    <property type="project" value="InterPro"/>
</dbReference>
<dbReference type="InterPro" id="IPR036291">
    <property type="entry name" value="NAD(P)-bd_dom_sf"/>
</dbReference>
<dbReference type="InterPro" id="IPR050463">
    <property type="entry name" value="Gfo/Idh/MocA_oxidrdct_glycsds"/>
</dbReference>
<feature type="domain" description="GFO/IDH/MocA-like oxidoreductase" evidence="3">
    <location>
        <begin position="143"/>
        <end position="265"/>
    </location>
</feature>
<sequence>MVDANKVLRLGLMGTGVAARELHWPALAALQGEVELVALCNRTLAKAEDFARLAGERAGQIACYDDWDAFLAHPGLDAVLIALPATQNLTACRAVLAAGKHVLVEKPLAATPEDAGRLLALAADYPAQVSMVAENLRYSAALLQIRDWLASGVAGQPYALHWTATNEMRSDNRYLASGWRTDADFPGGLLLDVGVHYAAAVELLLGRISSARLLTSRTSTHLGAFDGGSLQFSTASGAHGTLNLYFSAIGREGFKLLLLAEHGSAEFDGRTVTLIGPDGMRHVQAVSGDFGYTAELRAFASAVLRGEPNASSFAQAWQDMQVWTATLARPGELVLF</sequence>
<proteinExistence type="predicted"/>
<dbReference type="InterPro" id="IPR000683">
    <property type="entry name" value="Gfo/Idh/MocA-like_OxRdtase_N"/>
</dbReference>
<evidence type="ECO:0000259" key="2">
    <source>
        <dbReference type="Pfam" id="PF01408"/>
    </source>
</evidence>
<dbReference type="SUPFAM" id="SSF55347">
    <property type="entry name" value="Glyceraldehyde-3-phosphate dehydrogenase-like, C-terminal domain"/>
    <property type="match status" value="1"/>
</dbReference>
<accession>A0A1W1X994</accession>